<gene>
    <name evidence="2" type="ORF">OBBRIDRAFT_252883</name>
</gene>
<dbReference type="AlphaFoldDB" id="A0A8E2DQJ5"/>
<protein>
    <submittedName>
        <fullName evidence="2">Uncharacterized protein</fullName>
    </submittedName>
</protein>
<name>A0A8E2DQJ5_9APHY</name>
<dbReference type="EMBL" id="KV722350">
    <property type="protein sequence ID" value="OCH93836.1"/>
    <property type="molecule type" value="Genomic_DNA"/>
</dbReference>
<feature type="region of interest" description="Disordered" evidence="1">
    <location>
        <begin position="31"/>
        <end position="65"/>
    </location>
</feature>
<dbReference type="Proteomes" id="UP000250043">
    <property type="component" value="Unassembled WGS sequence"/>
</dbReference>
<evidence type="ECO:0000313" key="2">
    <source>
        <dbReference type="EMBL" id="OCH93836.1"/>
    </source>
</evidence>
<evidence type="ECO:0000256" key="1">
    <source>
        <dbReference type="SAM" id="MobiDB-lite"/>
    </source>
</evidence>
<feature type="compositionally biased region" description="Polar residues" evidence="1">
    <location>
        <begin position="54"/>
        <end position="65"/>
    </location>
</feature>
<sequence>MLGAHLVTFATTSKFSASDVSISRAEPARHLRLPLRNDDMHHDRGQGGHDLVTMHQNPGQSSTISSGTWMIAGELAHPVRSVTGRRKCLSSRTLIDKAGETSTYLSP</sequence>
<organism evidence="2 3">
    <name type="scientific">Obba rivulosa</name>
    <dbReference type="NCBI Taxonomy" id="1052685"/>
    <lineage>
        <taxon>Eukaryota</taxon>
        <taxon>Fungi</taxon>
        <taxon>Dikarya</taxon>
        <taxon>Basidiomycota</taxon>
        <taxon>Agaricomycotina</taxon>
        <taxon>Agaricomycetes</taxon>
        <taxon>Polyporales</taxon>
        <taxon>Gelatoporiaceae</taxon>
        <taxon>Obba</taxon>
    </lineage>
</organism>
<accession>A0A8E2DQJ5</accession>
<keyword evidence="3" id="KW-1185">Reference proteome</keyword>
<reference evidence="2 3" key="1">
    <citation type="submission" date="2016-07" db="EMBL/GenBank/DDBJ databases">
        <title>Draft genome of the white-rot fungus Obba rivulosa 3A-2.</title>
        <authorList>
            <consortium name="DOE Joint Genome Institute"/>
            <person name="Miettinen O."/>
            <person name="Riley R."/>
            <person name="Acob R."/>
            <person name="Barry K."/>
            <person name="Cullen D."/>
            <person name="De Vries R."/>
            <person name="Hainaut M."/>
            <person name="Hatakka A."/>
            <person name="Henrissat B."/>
            <person name="Hilden K."/>
            <person name="Kuo R."/>
            <person name="Labutti K."/>
            <person name="Lipzen A."/>
            <person name="Makela M.R."/>
            <person name="Sandor L."/>
            <person name="Spatafora J.W."/>
            <person name="Grigoriev I.V."/>
            <person name="Hibbett D.S."/>
        </authorList>
    </citation>
    <scope>NUCLEOTIDE SEQUENCE [LARGE SCALE GENOMIC DNA]</scope>
    <source>
        <strain evidence="2 3">3A-2</strain>
    </source>
</reference>
<feature type="compositionally biased region" description="Basic and acidic residues" evidence="1">
    <location>
        <begin position="35"/>
        <end position="47"/>
    </location>
</feature>
<proteinExistence type="predicted"/>
<evidence type="ECO:0000313" key="3">
    <source>
        <dbReference type="Proteomes" id="UP000250043"/>
    </source>
</evidence>